<dbReference type="EMBL" id="JADNRY010000161">
    <property type="protein sequence ID" value="KAF9062804.1"/>
    <property type="molecule type" value="Genomic_DNA"/>
</dbReference>
<comment type="caution">
    <text evidence="2">The sequence shown here is derived from an EMBL/GenBank/DDBJ whole genome shotgun (WGS) entry which is preliminary data.</text>
</comment>
<sequence length="278" mass="31573">MLVSVFQQTLRLNAVCCVQTRMFQKNLPRGKANCDCCAPSAPEICAPSAPEICAPSAPEIRCVYESSQFSFDERLLDTERQLSPRLSLIAPGRRTKLSLPNKRRLTGKSLKGTLVVASSSYQTMGFRSPESHWKRFKTLVTASNLNSATIEDFREADIIIIASNIFKSNVYPENLSSFASVDIWCSLSDAVEVVVPEEEKEEKQEQEEDRGVGQGEEDPYYHGFHGKSRVPGKLENISLIECERLDHIMRLDLDLRDWEHHLQELQKNFPHLRPPRHS</sequence>
<feature type="compositionally biased region" description="Acidic residues" evidence="1">
    <location>
        <begin position="196"/>
        <end position="208"/>
    </location>
</feature>
<reference evidence="2" key="1">
    <citation type="submission" date="2020-11" db="EMBL/GenBank/DDBJ databases">
        <authorList>
            <consortium name="DOE Joint Genome Institute"/>
            <person name="Ahrendt S."/>
            <person name="Riley R."/>
            <person name="Andreopoulos W."/>
            <person name="Labutti K."/>
            <person name="Pangilinan J."/>
            <person name="Ruiz-Duenas F.J."/>
            <person name="Barrasa J.M."/>
            <person name="Sanchez-Garcia M."/>
            <person name="Camarero S."/>
            <person name="Miyauchi S."/>
            <person name="Serrano A."/>
            <person name="Linde D."/>
            <person name="Babiker R."/>
            <person name="Drula E."/>
            <person name="Ayuso-Fernandez I."/>
            <person name="Pacheco R."/>
            <person name="Padilla G."/>
            <person name="Ferreira P."/>
            <person name="Barriuso J."/>
            <person name="Kellner H."/>
            <person name="Castanera R."/>
            <person name="Alfaro M."/>
            <person name="Ramirez L."/>
            <person name="Pisabarro A.G."/>
            <person name="Kuo A."/>
            <person name="Tritt A."/>
            <person name="Lipzen A."/>
            <person name="He G."/>
            <person name="Yan M."/>
            <person name="Ng V."/>
            <person name="Cullen D."/>
            <person name="Martin F."/>
            <person name="Rosso M.-N."/>
            <person name="Henrissat B."/>
            <person name="Hibbett D."/>
            <person name="Martinez A.T."/>
            <person name="Grigoriev I.V."/>
        </authorList>
    </citation>
    <scope>NUCLEOTIDE SEQUENCE</scope>
    <source>
        <strain evidence="2">AH 40177</strain>
    </source>
</reference>
<dbReference type="AlphaFoldDB" id="A0A9P5PC08"/>
<evidence type="ECO:0000313" key="2">
    <source>
        <dbReference type="EMBL" id="KAF9062804.1"/>
    </source>
</evidence>
<name>A0A9P5PC08_9AGAR</name>
<proteinExistence type="predicted"/>
<organism evidence="2 3">
    <name type="scientific">Rhodocollybia butyracea</name>
    <dbReference type="NCBI Taxonomy" id="206335"/>
    <lineage>
        <taxon>Eukaryota</taxon>
        <taxon>Fungi</taxon>
        <taxon>Dikarya</taxon>
        <taxon>Basidiomycota</taxon>
        <taxon>Agaricomycotina</taxon>
        <taxon>Agaricomycetes</taxon>
        <taxon>Agaricomycetidae</taxon>
        <taxon>Agaricales</taxon>
        <taxon>Marasmiineae</taxon>
        <taxon>Omphalotaceae</taxon>
        <taxon>Rhodocollybia</taxon>
    </lineage>
</organism>
<protein>
    <submittedName>
        <fullName evidence="2">Uncharacterized protein</fullName>
    </submittedName>
</protein>
<dbReference type="OrthoDB" id="423221at2759"/>
<evidence type="ECO:0000256" key="1">
    <source>
        <dbReference type="SAM" id="MobiDB-lite"/>
    </source>
</evidence>
<evidence type="ECO:0000313" key="3">
    <source>
        <dbReference type="Proteomes" id="UP000772434"/>
    </source>
</evidence>
<gene>
    <name evidence="2" type="ORF">BDP27DRAFT_1427495</name>
</gene>
<feature type="region of interest" description="Disordered" evidence="1">
    <location>
        <begin position="196"/>
        <end position="227"/>
    </location>
</feature>
<dbReference type="Proteomes" id="UP000772434">
    <property type="component" value="Unassembled WGS sequence"/>
</dbReference>
<keyword evidence="3" id="KW-1185">Reference proteome</keyword>
<accession>A0A9P5PC08</accession>